<protein>
    <submittedName>
        <fullName evidence="2">Uncharacterized protein</fullName>
    </submittedName>
</protein>
<gene>
    <name evidence="2" type="ORF">G6011_04989</name>
</gene>
<comment type="caution">
    <text evidence="2">The sequence shown here is derived from an EMBL/GenBank/DDBJ whole genome shotgun (WGS) entry which is preliminary data.</text>
</comment>
<organism evidence="2 3">
    <name type="scientific">Alternaria panax</name>
    <dbReference type="NCBI Taxonomy" id="48097"/>
    <lineage>
        <taxon>Eukaryota</taxon>
        <taxon>Fungi</taxon>
        <taxon>Dikarya</taxon>
        <taxon>Ascomycota</taxon>
        <taxon>Pezizomycotina</taxon>
        <taxon>Dothideomycetes</taxon>
        <taxon>Pleosporomycetidae</taxon>
        <taxon>Pleosporales</taxon>
        <taxon>Pleosporineae</taxon>
        <taxon>Pleosporaceae</taxon>
        <taxon>Alternaria</taxon>
        <taxon>Alternaria sect. Panax</taxon>
    </lineage>
</organism>
<name>A0AAD4FBX1_9PLEO</name>
<evidence type="ECO:0000313" key="3">
    <source>
        <dbReference type="Proteomes" id="UP001199106"/>
    </source>
</evidence>
<dbReference type="EMBL" id="JAANER010000007">
    <property type="protein sequence ID" value="KAG9187118.1"/>
    <property type="molecule type" value="Genomic_DNA"/>
</dbReference>
<feature type="compositionally biased region" description="Basic and acidic residues" evidence="1">
    <location>
        <begin position="142"/>
        <end position="163"/>
    </location>
</feature>
<dbReference type="Proteomes" id="UP001199106">
    <property type="component" value="Unassembled WGS sequence"/>
</dbReference>
<dbReference type="AlphaFoldDB" id="A0AAD4FBX1"/>
<evidence type="ECO:0000256" key="1">
    <source>
        <dbReference type="SAM" id="MobiDB-lite"/>
    </source>
</evidence>
<keyword evidence="3" id="KW-1185">Reference proteome</keyword>
<evidence type="ECO:0000313" key="2">
    <source>
        <dbReference type="EMBL" id="KAG9187118.1"/>
    </source>
</evidence>
<accession>A0AAD4FBX1</accession>
<reference evidence="2" key="1">
    <citation type="submission" date="2021-07" db="EMBL/GenBank/DDBJ databases">
        <title>Genome Resource of American Ginseng Black Spot Pathogen Alternaria panax.</title>
        <authorList>
            <person name="Qiu C."/>
            <person name="Wang W."/>
            <person name="Liu Z."/>
        </authorList>
    </citation>
    <scope>NUCLEOTIDE SEQUENCE</scope>
    <source>
        <strain evidence="2">BNCC115425</strain>
    </source>
</reference>
<proteinExistence type="predicted"/>
<feature type="region of interest" description="Disordered" evidence="1">
    <location>
        <begin position="1"/>
        <end position="32"/>
    </location>
</feature>
<sequence>MDAILASLEDGADIPRPRPSGQNGNKRLSEDPSRLAARTKELQSIQQRGAERQYLALVADVQQQALAQNVQFLEGISGWEHVHPNEQELIRWAIYTNRVDSTSKKVKTKMLATQAAVPAFNPRHNSVTSLHDAADPASTTEEYPRENDEPDRNKQAKTEVHTRLKEKFESPMSAEFVYQIAVLRYAVFHNGRKWPQDVGNWDSASLAQKALVLEITQYLDLQEEFEGSDGETE</sequence>
<feature type="region of interest" description="Disordered" evidence="1">
    <location>
        <begin position="122"/>
        <end position="163"/>
    </location>
</feature>